<dbReference type="Pfam" id="PF00496">
    <property type="entry name" value="SBP_bac_5"/>
    <property type="match status" value="1"/>
</dbReference>
<dbReference type="GO" id="GO:0043190">
    <property type="term" value="C:ATP-binding cassette (ABC) transporter complex"/>
    <property type="evidence" value="ECO:0007669"/>
    <property type="project" value="InterPro"/>
</dbReference>
<accession>A0A372EQR9</accession>
<dbReference type="SUPFAM" id="SSF53850">
    <property type="entry name" value="Periplasmic binding protein-like II"/>
    <property type="match status" value="1"/>
</dbReference>
<dbReference type="InterPro" id="IPR000914">
    <property type="entry name" value="SBP_5_dom"/>
</dbReference>
<dbReference type="InterPro" id="IPR030678">
    <property type="entry name" value="Peptide/Ni-bd"/>
</dbReference>
<reference evidence="3 4" key="1">
    <citation type="submission" date="2018-08" db="EMBL/GenBank/DDBJ databases">
        <title>Hydrogenophaga sp. LA-38 isolated from sludge.</title>
        <authorList>
            <person name="Im W.-T."/>
        </authorList>
    </citation>
    <scope>NUCLEOTIDE SEQUENCE [LARGE SCALE GENOMIC DNA]</scope>
    <source>
        <strain evidence="3 4">LA-38</strain>
    </source>
</reference>
<keyword evidence="4" id="KW-1185">Reference proteome</keyword>
<evidence type="ECO:0000313" key="4">
    <source>
        <dbReference type="Proteomes" id="UP000261931"/>
    </source>
</evidence>
<dbReference type="Gene3D" id="3.40.190.10">
    <property type="entry name" value="Periplasmic binding protein-like II"/>
    <property type="match status" value="1"/>
</dbReference>
<dbReference type="PANTHER" id="PTHR30290">
    <property type="entry name" value="PERIPLASMIC BINDING COMPONENT OF ABC TRANSPORTER"/>
    <property type="match status" value="1"/>
</dbReference>
<protein>
    <submittedName>
        <fullName evidence="3">ABC transporter substrate-binding protein</fullName>
    </submittedName>
</protein>
<dbReference type="PIRSF" id="PIRSF002741">
    <property type="entry name" value="MppA"/>
    <property type="match status" value="1"/>
</dbReference>
<evidence type="ECO:0000259" key="2">
    <source>
        <dbReference type="Pfam" id="PF00496"/>
    </source>
</evidence>
<organism evidence="3 4">
    <name type="scientific">Hydrogenophaga borbori</name>
    <dbReference type="NCBI Taxonomy" id="2294117"/>
    <lineage>
        <taxon>Bacteria</taxon>
        <taxon>Pseudomonadati</taxon>
        <taxon>Pseudomonadota</taxon>
        <taxon>Betaproteobacteria</taxon>
        <taxon>Burkholderiales</taxon>
        <taxon>Comamonadaceae</taxon>
        <taxon>Hydrogenophaga</taxon>
    </lineage>
</organism>
<dbReference type="GO" id="GO:0015833">
    <property type="term" value="P:peptide transport"/>
    <property type="evidence" value="ECO:0007669"/>
    <property type="project" value="TreeGrafter"/>
</dbReference>
<proteinExistence type="predicted"/>
<dbReference type="GO" id="GO:0042884">
    <property type="term" value="P:microcin transport"/>
    <property type="evidence" value="ECO:0007669"/>
    <property type="project" value="TreeGrafter"/>
</dbReference>
<dbReference type="PANTHER" id="PTHR30290:SF64">
    <property type="entry name" value="ABC TRANSPORTER PERIPLASMIC BINDING PROTEIN"/>
    <property type="match status" value="1"/>
</dbReference>
<dbReference type="Gene3D" id="3.10.105.10">
    <property type="entry name" value="Dipeptide-binding Protein, Domain 3"/>
    <property type="match status" value="1"/>
</dbReference>
<dbReference type="Proteomes" id="UP000261931">
    <property type="component" value="Unassembled WGS sequence"/>
</dbReference>
<gene>
    <name evidence="3" type="ORF">DY262_03175</name>
</gene>
<dbReference type="EMBL" id="QVLS01000001">
    <property type="protein sequence ID" value="RFP82891.1"/>
    <property type="molecule type" value="Genomic_DNA"/>
</dbReference>
<dbReference type="InterPro" id="IPR039424">
    <property type="entry name" value="SBP_5"/>
</dbReference>
<dbReference type="AlphaFoldDB" id="A0A372EQR9"/>
<feature type="domain" description="Solute-binding protein family 5" evidence="2">
    <location>
        <begin position="103"/>
        <end position="517"/>
    </location>
</feature>
<evidence type="ECO:0000256" key="1">
    <source>
        <dbReference type="ARBA" id="ARBA00022729"/>
    </source>
</evidence>
<evidence type="ECO:0000313" key="3">
    <source>
        <dbReference type="EMBL" id="RFP82891.1"/>
    </source>
</evidence>
<keyword evidence="1" id="KW-0732">Signal</keyword>
<name>A0A372EQR9_9BURK</name>
<dbReference type="CDD" id="cd08497">
    <property type="entry name" value="MbnE-like"/>
    <property type="match status" value="1"/>
</dbReference>
<comment type="caution">
    <text evidence="3">The sequence shown here is derived from an EMBL/GenBank/DDBJ whole genome shotgun (WGS) entry which is preliminary data.</text>
</comment>
<dbReference type="GO" id="GO:1904680">
    <property type="term" value="F:peptide transmembrane transporter activity"/>
    <property type="evidence" value="ECO:0007669"/>
    <property type="project" value="TreeGrafter"/>
</dbReference>
<sequence length="612" mass="68248">MLRRLCRWGVAWTLGLAAPALWAAHGYAIWGELKYPEGFTHFDYVNPQAPKGGELRLVSNLRVSNFDKYNPFSLRGTAPAYLSGLMFDSLLTGALDETGSGYGLLAEDVQAAPDGLSVVFRLRDTAKFHNGDPVLAADVKFSFDTLLGPYTSPAYKTILADVAGLDVLGERTVRFRFKRPNRELPLTVGAIPIFSRQWGNEPDPATGQRKTFDKVVMDPPIGSGPYTIGPVKFGRDITYVRDPGYWARDLPVRRGTANFDRISVKIYKDNTARLEALKAGEFDLMRFFSAGDWARRVNGRKFDSGELVKIELPHKLPTGFQSYVLNTRRKPLDDIRVREALDLAVDYEWMNRQMFYGAYQRVRGLFGNTECAAQGSPSPEELALLEPGRAQLPPAVFGPMYAPPRTDGGQSLRGNLRKAQALLREAGWTVQDGVLKNAQGEPLVLEYLDSNETGARVVSPWIRNLQKLGITLRFRPVDFALYQQRLRTFDFDIISIAFQGTTNPGAEYADLFGSEAAKTPDSGNYAGIANPVVDRLIARMVGAKTQPDFLAACRALDRAIAHSHILIPQWSASTHRLAYNAWRLQRPPEMPPYATGEAWAIDTWWAAPRRQD</sequence>
<dbReference type="GO" id="GO:0030288">
    <property type="term" value="C:outer membrane-bounded periplasmic space"/>
    <property type="evidence" value="ECO:0007669"/>
    <property type="project" value="TreeGrafter"/>
</dbReference>